<sequence length="250" mass="27740">MYDNLWLLWMGVDNGVTNLVYDRRDSQKYQRVPSPSPYSLDLTKIPPLDLALSSTSSKGPTIPALNRSPPSRSTALRLTPLEFFPLPHSHNTPSPSDGVNTPLCYAGPSLPTKFRLVHLRLAQNRAETQQKWSDSEPESDDNADETGKAETSDKPHKPPQRPHPPGRVSTKLIPGATLGASPNITLLETYIDFNEYFGLHIRKDSIANTYEGLRLKRQAEIGDVPHTEPWAVSDNDGRLLIVFSPDVALV</sequence>
<reference evidence="2 3" key="1">
    <citation type="submission" date="2017-04" db="EMBL/GenBank/DDBJ databases">
        <title>Draft genome sequence of Tuber borchii Vittad., a whitish edible truffle.</title>
        <authorList>
            <consortium name="DOE Joint Genome Institute"/>
            <person name="Murat C."/>
            <person name="Kuo A."/>
            <person name="Barry K.W."/>
            <person name="Clum A."/>
            <person name="Dockter R.B."/>
            <person name="Fauchery L."/>
            <person name="Iotti M."/>
            <person name="Kohler A."/>
            <person name="Labutti K."/>
            <person name="Lindquist E.A."/>
            <person name="Lipzen A."/>
            <person name="Ohm R.A."/>
            <person name="Wang M."/>
            <person name="Grigoriev I.V."/>
            <person name="Zambonelli A."/>
            <person name="Martin F.M."/>
        </authorList>
    </citation>
    <scope>NUCLEOTIDE SEQUENCE [LARGE SCALE GENOMIC DNA]</scope>
    <source>
        <strain evidence="2 3">Tbo3840</strain>
    </source>
</reference>
<feature type="compositionally biased region" description="Acidic residues" evidence="1">
    <location>
        <begin position="135"/>
        <end position="144"/>
    </location>
</feature>
<dbReference type="EMBL" id="NESQ01000107">
    <property type="protein sequence ID" value="PUU78775.1"/>
    <property type="molecule type" value="Genomic_DNA"/>
</dbReference>
<feature type="compositionally biased region" description="Basic and acidic residues" evidence="1">
    <location>
        <begin position="145"/>
        <end position="156"/>
    </location>
</feature>
<evidence type="ECO:0000256" key="1">
    <source>
        <dbReference type="SAM" id="MobiDB-lite"/>
    </source>
</evidence>
<name>A0A2T6ZTG7_TUBBO</name>
<comment type="caution">
    <text evidence="2">The sequence shown here is derived from an EMBL/GenBank/DDBJ whole genome shotgun (WGS) entry which is preliminary data.</text>
</comment>
<dbReference type="Proteomes" id="UP000244722">
    <property type="component" value="Unassembled WGS sequence"/>
</dbReference>
<feature type="region of interest" description="Disordered" evidence="1">
    <location>
        <begin position="54"/>
        <end position="73"/>
    </location>
</feature>
<keyword evidence="3" id="KW-1185">Reference proteome</keyword>
<organism evidence="2 3">
    <name type="scientific">Tuber borchii</name>
    <name type="common">White truffle</name>
    <dbReference type="NCBI Taxonomy" id="42251"/>
    <lineage>
        <taxon>Eukaryota</taxon>
        <taxon>Fungi</taxon>
        <taxon>Dikarya</taxon>
        <taxon>Ascomycota</taxon>
        <taxon>Pezizomycotina</taxon>
        <taxon>Pezizomycetes</taxon>
        <taxon>Pezizales</taxon>
        <taxon>Tuberaceae</taxon>
        <taxon>Tuber</taxon>
    </lineage>
</organism>
<dbReference type="AlphaFoldDB" id="A0A2T6ZTG7"/>
<gene>
    <name evidence="2" type="ORF">B9Z19DRAFT_1064790</name>
</gene>
<evidence type="ECO:0000313" key="2">
    <source>
        <dbReference type="EMBL" id="PUU78775.1"/>
    </source>
</evidence>
<proteinExistence type="predicted"/>
<evidence type="ECO:0000313" key="3">
    <source>
        <dbReference type="Proteomes" id="UP000244722"/>
    </source>
</evidence>
<protein>
    <submittedName>
        <fullName evidence="2">Uncharacterized protein</fullName>
    </submittedName>
</protein>
<accession>A0A2T6ZTG7</accession>
<feature type="region of interest" description="Disordered" evidence="1">
    <location>
        <begin position="127"/>
        <end position="175"/>
    </location>
</feature>